<dbReference type="InParanoid" id="V4RZI3"/>
<name>V4RZI3_CITCL</name>
<proteinExistence type="predicted"/>
<dbReference type="Proteomes" id="UP000030687">
    <property type="component" value="Unassembled WGS sequence"/>
</dbReference>
<dbReference type="EMBL" id="KI537036">
    <property type="protein sequence ID" value="ESR33307.1"/>
    <property type="molecule type" value="Genomic_DNA"/>
</dbReference>
<dbReference type="Gramene" id="ESR33307">
    <property type="protein sequence ID" value="ESR33307"/>
    <property type="gene ID" value="CICLE_v10006359mg"/>
</dbReference>
<dbReference type="KEGG" id="cic:CICLE_v10006359mg"/>
<dbReference type="AlphaFoldDB" id="V4RZI3"/>
<evidence type="ECO:0000313" key="2">
    <source>
        <dbReference type="Proteomes" id="UP000030687"/>
    </source>
</evidence>
<sequence>MAMWVVSPLESRCANHLKHASLWGQTSRILIKVNVKLHAMLQNEALALPFSELIFRRCLRSLTGHCIYFAPLYPKL</sequence>
<reference evidence="1 2" key="1">
    <citation type="submission" date="2013-10" db="EMBL/GenBank/DDBJ databases">
        <authorList>
            <consortium name="International Citrus Genome Consortium"/>
            <person name="Jenkins J."/>
            <person name="Schmutz J."/>
            <person name="Prochnik S."/>
            <person name="Rokhsar D."/>
            <person name="Gmitter F."/>
            <person name="Ollitrault P."/>
            <person name="Machado M."/>
            <person name="Talon M."/>
            <person name="Wincker P."/>
            <person name="Jaillon O."/>
            <person name="Morgante M."/>
        </authorList>
    </citation>
    <scope>NUCLEOTIDE SEQUENCE</scope>
    <source>
        <strain evidence="2">cv. Clemenules</strain>
    </source>
</reference>
<gene>
    <name evidence="1" type="ORF">CICLE_v10006359mg</name>
</gene>
<keyword evidence="2" id="KW-1185">Reference proteome</keyword>
<accession>V4RZI3</accession>
<organism evidence="1 2">
    <name type="scientific">Citrus clementina</name>
    <name type="common">Clementine</name>
    <name type="synonym">Citrus deliciosa x Citrus sinensis</name>
    <dbReference type="NCBI Taxonomy" id="85681"/>
    <lineage>
        <taxon>Eukaryota</taxon>
        <taxon>Viridiplantae</taxon>
        <taxon>Streptophyta</taxon>
        <taxon>Embryophyta</taxon>
        <taxon>Tracheophyta</taxon>
        <taxon>Spermatophyta</taxon>
        <taxon>Magnoliopsida</taxon>
        <taxon>eudicotyledons</taxon>
        <taxon>Gunneridae</taxon>
        <taxon>Pentapetalae</taxon>
        <taxon>rosids</taxon>
        <taxon>malvids</taxon>
        <taxon>Sapindales</taxon>
        <taxon>Rutaceae</taxon>
        <taxon>Aurantioideae</taxon>
        <taxon>Citrus</taxon>
    </lineage>
</organism>
<evidence type="ECO:0000313" key="1">
    <source>
        <dbReference type="EMBL" id="ESR33307.1"/>
    </source>
</evidence>
<protein>
    <submittedName>
        <fullName evidence="1">Uncharacterized protein</fullName>
    </submittedName>
</protein>